<keyword evidence="6" id="KW-0472">Membrane</keyword>
<reference evidence="9" key="1">
    <citation type="submission" date="2025-08" db="UniProtKB">
        <authorList>
            <consortium name="Ensembl"/>
        </authorList>
    </citation>
    <scope>IDENTIFICATION</scope>
</reference>
<keyword evidence="2 4" id="KW-0863">Zinc-finger</keyword>
<dbReference type="GO" id="GO:0008270">
    <property type="term" value="F:zinc ion binding"/>
    <property type="evidence" value="ECO:0007669"/>
    <property type="project" value="UniProtKB-KW"/>
</dbReference>
<evidence type="ECO:0000256" key="2">
    <source>
        <dbReference type="ARBA" id="ARBA00022771"/>
    </source>
</evidence>
<dbReference type="InterPro" id="IPR051051">
    <property type="entry name" value="E3_ubiq-ligase_TRIM/RNF"/>
</dbReference>
<dbReference type="Pfam" id="PF25600">
    <property type="entry name" value="TRIM_CC"/>
    <property type="match status" value="1"/>
</dbReference>
<dbReference type="Pfam" id="PF00643">
    <property type="entry name" value="zf-B_box"/>
    <property type="match status" value="1"/>
</dbReference>
<feature type="domain" description="RING-type" evidence="7">
    <location>
        <begin position="19"/>
        <end position="51"/>
    </location>
</feature>
<feature type="domain" description="B box-type" evidence="8">
    <location>
        <begin position="142"/>
        <end position="182"/>
    </location>
</feature>
<dbReference type="AlphaFoldDB" id="A0A3B3XK53"/>
<evidence type="ECO:0000256" key="5">
    <source>
        <dbReference type="SAM" id="Coils"/>
    </source>
</evidence>
<dbReference type="Proteomes" id="UP000261480">
    <property type="component" value="Unplaced"/>
</dbReference>
<evidence type="ECO:0008006" key="11">
    <source>
        <dbReference type="Google" id="ProtNLM"/>
    </source>
</evidence>
<proteinExistence type="predicted"/>
<accession>A0A3B3XK53</accession>
<keyword evidence="6" id="KW-1133">Transmembrane helix</keyword>
<evidence type="ECO:0000256" key="4">
    <source>
        <dbReference type="PROSITE-ProRule" id="PRU00024"/>
    </source>
</evidence>
<dbReference type="Ensembl" id="ENSPMET00000023628.1">
    <property type="protein sequence ID" value="ENSPMEP00000015365.1"/>
    <property type="gene ID" value="ENSPMEG00000017891.1"/>
</dbReference>
<protein>
    <recommendedName>
        <fullName evidence="11">B box-type domain-containing protein</fullName>
    </recommendedName>
</protein>
<evidence type="ECO:0000259" key="8">
    <source>
        <dbReference type="PROSITE" id="PS50119"/>
    </source>
</evidence>
<dbReference type="CDD" id="cd19769">
    <property type="entry name" value="Bbox2_TRIM16-like"/>
    <property type="match status" value="1"/>
</dbReference>
<dbReference type="InterPro" id="IPR000315">
    <property type="entry name" value="Znf_B-box"/>
</dbReference>
<keyword evidence="5" id="KW-0175">Coiled coil</keyword>
<keyword evidence="6" id="KW-0812">Transmembrane</keyword>
<evidence type="ECO:0000256" key="3">
    <source>
        <dbReference type="ARBA" id="ARBA00022833"/>
    </source>
</evidence>
<keyword evidence="1" id="KW-0479">Metal-binding</keyword>
<dbReference type="SMART" id="SM00336">
    <property type="entry name" value="BBOX"/>
    <property type="match status" value="1"/>
</dbReference>
<evidence type="ECO:0000259" key="7">
    <source>
        <dbReference type="PROSITE" id="PS50089"/>
    </source>
</evidence>
<dbReference type="InterPro" id="IPR001841">
    <property type="entry name" value="Znf_RING"/>
</dbReference>
<keyword evidence="10" id="KW-1185">Reference proteome</keyword>
<dbReference type="SUPFAM" id="SSF57845">
    <property type="entry name" value="B-box zinc-binding domain"/>
    <property type="match status" value="1"/>
</dbReference>
<dbReference type="InterPro" id="IPR013083">
    <property type="entry name" value="Znf_RING/FYVE/PHD"/>
</dbReference>
<dbReference type="PROSITE" id="PS00518">
    <property type="entry name" value="ZF_RING_1"/>
    <property type="match status" value="1"/>
</dbReference>
<reference evidence="9" key="2">
    <citation type="submission" date="2025-09" db="UniProtKB">
        <authorList>
            <consortium name="Ensembl"/>
        </authorList>
    </citation>
    <scope>IDENTIFICATION</scope>
</reference>
<dbReference type="SUPFAM" id="SSF57850">
    <property type="entry name" value="RING/U-box"/>
    <property type="match status" value="1"/>
</dbReference>
<feature type="transmembrane region" description="Helical" evidence="6">
    <location>
        <begin position="337"/>
        <end position="360"/>
    </location>
</feature>
<dbReference type="InterPro" id="IPR017907">
    <property type="entry name" value="Znf_RING_CS"/>
</dbReference>
<dbReference type="InterPro" id="IPR058030">
    <property type="entry name" value="TRIM8/14/16/25/29/45/65_CC"/>
</dbReference>
<evidence type="ECO:0000313" key="10">
    <source>
        <dbReference type="Proteomes" id="UP000261480"/>
    </source>
</evidence>
<evidence type="ECO:0000256" key="6">
    <source>
        <dbReference type="SAM" id="Phobius"/>
    </source>
</evidence>
<name>A0A3B3XK53_9TELE</name>
<organism evidence="9 10">
    <name type="scientific">Poecilia mexicana</name>
    <dbReference type="NCBI Taxonomy" id="48701"/>
    <lineage>
        <taxon>Eukaryota</taxon>
        <taxon>Metazoa</taxon>
        <taxon>Chordata</taxon>
        <taxon>Craniata</taxon>
        <taxon>Vertebrata</taxon>
        <taxon>Euteleostomi</taxon>
        <taxon>Actinopterygii</taxon>
        <taxon>Neopterygii</taxon>
        <taxon>Teleostei</taxon>
        <taxon>Neoteleostei</taxon>
        <taxon>Acanthomorphata</taxon>
        <taxon>Ovalentaria</taxon>
        <taxon>Atherinomorphae</taxon>
        <taxon>Cyprinodontiformes</taxon>
        <taxon>Poeciliidae</taxon>
        <taxon>Poeciliinae</taxon>
        <taxon>Poecilia</taxon>
    </lineage>
</organism>
<keyword evidence="3" id="KW-0862">Zinc</keyword>
<dbReference type="Pfam" id="PF15227">
    <property type="entry name" value="zf-C3HC4_4"/>
    <property type="match status" value="1"/>
</dbReference>
<dbReference type="PROSITE" id="PS50119">
    <property type="entry name" value="ZF_BBOX"/>
    <property type="match status" value="1"/>
</dbReference>
<dbReference type="Gene3D" id="3.30.40.10">
    <property type="entry name" value="Zinc/RING finger domain, C3HC4 (zinc finger)"/>
    <property type="match status" value="1"/>
</dbReference>
<feature type="coiled-coil region" evidence="5">
    <location>
        <begin position="197"/>
        <end position="283"/>
    </location>
</feature>
<sequence>SAQDQDLDNSFSETPADPVMIPCGHSYCLKCIKNFWDEKNKKGDYSCPQCRQTFTPRPSLVKNIMLAGLTEQLKLTGLGASFTEQSYAGPEDVACDICTGRKLKATKSCLMCLVSYCEKHLQPHYDVAQLKKHQLVQPSKQLHDSICSHHDEVMKMFCRTDQQTICYICTVDEHKGHDVVSAAAERKEKQKDLEVKRGEIQQTIQDGERDMKLLQQEVDAIKVSADKAVKENEKVFTELICLVQKRSSESQQESEVNRVRDLQEKLEQEITVLKRKDAELKQLSCTEDHNQFLQKYPSLSAVSETKHSSSINVHLLRYFEDVTAAVSKLRDELFQILHFKLALFQLFIFIKTFLLKVIFFSARSSFVKRRVGDLGKKNHYWQKYDLYHLLKKYNI</sequence>
<dbReference type="Gene3D" id="4.10.830.40">
    <property type="match status" value="1"/>
</dbReference>
<evidence type="ECO:0000313" key="9">
    <source>
        <dbReference type="Ensembl" id="ENSPMEP00000015365.1"/>
    </source>
</evidence>
<dbReference type="Gene3D" id="3.30.160.60">
    <property type="entry name" value="Classic Zinc Finger"/>
    <property type="match status" value="1"/>
</dbReference>
<dbReference type="SMART" id="SM00184">
    <property type="entry name" value="RING"/>
    <property type="match status" value="1"/>
</dbReference>
<dbReference type="PANTHER" id="PTHR25465:SF5">
    <property type="entry name" value="E3 UBIQUITIN_ISG15 LIGASE TRIM25-RELATED"/>
    <property type="match status" value="1"/>
</dbReference>
<dbReference type="PANTHER" id="PTHR25465">
    <property type="entry name" value="B-BOX DOMAIN CONTAINING"/>
    <property type="match status" value="1"/>
</dbReference>
<dbReference type="PROSITE" id="PS50089">
    <property type="entry name" value="ZF_RING_2"/>
    <property type="match status" value="1"/>
</dbReference>
<evidence type="ECO:0000256" key="1">
    <source>
        <dbReference type="ARBA" id="ARBA00022723"/>
    </source>
</evidence>